<keyword evidence="2" id="KW-1185">Reference proteome</keyword>
<protein>
    <recommendedName>
        <fullName evidence="3">Tetratricopeptide repeat protein</fullName>
    </recommendedName>
</protein>
<evidence type="ECO:0008006" key="3">
    <source>
        <dbReference type="Google" id="ProtNLM"/>
    </source>
</evidence>
<sequence length="146" mass="17205">MNLETINPKLESEINELVCESHSKDFSERESLLKKAFDLIPKPVNQWSHPTTMVTIALAELFYDANQQEEAEKWIKLALEVADISSPIIGTYIFAGIFYYDNQDYDKAYQYFDVVYKDSGYLPFASEDKIYWKFYKQRKEELDSKK</sequence>
<dbReference type="Proteomes" id="UP000268229">
    <property type="component" value="Chromosome"/>
</dbReference>
<dbReference type="Gene3D" id="1.25.40.10">
    <property type="entry name" value="Tetratricopeptide repeat domain"/>
    <property type="match status" value="1"/>
</dbReference>
<dbReference type="OrthoDB" id="9133588at2"/>
<gene>
    <name evidence="1" type="ORF">NCTC12227_00429</name>
</gene>
<reference evidence="1 2" key="1">
    <citation type="submission" date="2018-12" db="EMBL/GenBank/DDBJ databases">
        <authorList>
            <consortium name="Pathogen Informatics"/>
        </authorList>
    </citation>
    <scope>NUCLEOTIDE SEQUENCE [LARGE SCALE GENOMIC DNA]</scope>
    <source>
        <strain evidence="1 2">NCTC12227</strain>
    </source>
</reference>
<dbReference type="RefSeq" id="WP_126304011.1">
    <property type="nucleotide sequence ID" value="NZ_LR134516.1"/>
</dbReference>
<proteinExistence type="predicted"/>
<evidence type="ECO:0000313" key="2">
    <source>
        <dbReference type="Proteomes" id="UP000268229"/>
    </source>
</evidence>
<dbReference type="InterPro" id="IPR011990">
    <property type="entry name" value="TPR-like_helical_dom_sf"/>
</dbReference>
<dbReference type="AlphaFoldDB" id="A0A448UA08"/>
<dbReference type="KEGG" id="nani:NCTC12227_00429"/>
<name>A0A448UA08_9NEIS</name>
<dbReference type="SUPFAM" id="SSF48452">
    <property type="entry name" value="TPR-like"/>
    <property type="match status" value="1"/>
</dbReference>
<dbReference type="EMBL" id="LR134516">
    <property type="protein sequence ID" value="VEJ20719.1"/>
    <property type="molecule type" value="Genomic_DNA"/>
</dbReference>
<accession>A0A448UA08</accession>
<organism evidence="1 2">
    <name type="scientific">Neisseria animaloris</name>
    <dbReference type="NCBI Taxonomy" id="326522"/>
    <lineage>
        <taxon>Bacteria</taxon>
        <taxon>Pseudomonadati</taxon>
        <taxon>Pseudomonadota</taxon>
        <taxon>Betaproteobacteria</taxon>
        <taxon>Neisseriales</taxon>
        <taxon>Neisseriaceae</taxon>
        <taxon>Neisseria</taxon>
    </lineage>
</organism>
<evidence type="ECO:0000313" key="1">
    <source>
        <dbReference type="EMBL" id="VEJ20719.1"/>
    </source>
</evidence>